<evidence type="ECO:0000256" key="1">
    <source>
        <dbReference type="ARBA" id="ARBA00000085"/>
    </source>
</evidence>
<dbReference type="PANTHER" id="PTHR45436">
    <property type="entry name" value="SENSOR HISTIDINE KINASE YKOH"/>
    <property type="match status" value="1"/>
</dbReference>
<evidence type="ECO:0000256" key="5">
    <source>
        <dbReference type="ARBA" id="ARBA00022679"/>
    </source>
</evidence>
<dbReference type="SUPFAM" id="SSF47384">
    <property type="entry name" value="Homodimeric domain of signal transducing histidine kinase"/>
    <property type="match status" value="1"/>
</dbReference>
<evidence type="ECO:0000256" key="7">
    <source>
        <dbReference type="ARBA" id="ARBA00022777"/>
    </source>
</evidence>
<evidence type="ECO:0000256" key="8">
    <source>
        <dbReference type="ARBA" id="ARBA00022989"/>
    </source>
</evidence>
<dbReference type="SMART" id="SM00304">
    <property type="entry name" value="HAMP"/>
    <property type="match status" value="1"/>
</dbReference>
<proteinExistence type="predicted"/>
<dbReference type="GO" id="GO:0016301">
    <property type="term" value="F:kinase activity"/>
    <property type="evidence" value="ECO:0007669"/>
    <property type="project" value="UniProtKB-KW"/>
</dbReference>
<dbReference type="InterPro" id="IPR004358">
    <property type="entry name" value="Sig_transdc_His_kin-like_C"/>
</dbReference>
<keyword evidence="4" id="KW-0597">Phosphoprotein</keyword>
<dbReference type="Gene3D" id="3.30.565.10">
    <property type="entry name" value="Histidine kinase-like ATPase, C-terminal domain"/>
    <property type="match status" value="1"/>
</dbReference>
<evidence type="ECO:0000256" key="6">
    <source>
        <dbReference type="ARBA" id="ARBA00022692"/>
    </source>
</evidence>
<dbReference type="CDD" id="cd00082">
    <property type="entry name" value="HisKA"/>
    <property type="match status" value="1"/>
</dbReference>
<dbReference type="InterPro" id="IPR003661">
    <property type="entry name" value="HisK_dim/P_dom"/>
</dbReference>
<dbReference type="InterPro" id="IPR003594">
    <property type="entry name" value="HATPase_dom"/>
</dbReference>
<dbReference type="InterPro" id="IPR003660">
    <property type="entry name" value="HAMP_dom"/>
</dbReference>
<feature type="domain" description="HAMP" evidence="13">
    <location>
        <begin position="180"/>
        <end position="232"/>
    </location>
</feature>
<keyword evidence="5" id="KW-0808">Transferase</keyword>
<dbReference type="SMART" id="SM00388">
    <property type="entry name" value="HisKA"/>
    <property type="match status" value="1"/>
</dbReference>
<evidence type="ECO:0000313" key="14">
    <source>
        <dbReference type="EMBL" id="NHC15651.1"/>
    </source>
</evidence>
<feature type="transmembrane region" description="Helical" evidence="11">
    <location>
        <begin position="12"/>
        <end position="32"/>
    </location>
</feature>
<dbReference type="Proteomes" id="UP000800981">
    <property type="component" value="Unassembled WGS sequence"/>
</dbReference>
<organism evidence="14 15">
    <name type="scientific">Motilibacter deserti</name>
    <dbReference type="NCBI Taxonomy" id="2714956"/>
    <lineage>
        <taxon>Bacteria</taxon>
        <taxon>Bacillati</taxon>
        <taxon>Actinomycetota</taxon>
        <taxon>Actinomycetes</taxon>
        <taxon>Motilibacterales</taxon>
        <taxon>Motilibacteraceae</taxon>
        <taxon>Motilibacter</taxon>
    </lineage>
</organism>
<dbReference type="SUPFAM" id="SSF55874">
    <property type="entry name" value="ATPase domain of HSP90 chaperone/DNA topoisomerase II/histidine kinase"/>
    <property type="match status" value="1"/>
</dbReference>
<dbReference type="PROSITE" id="PS50109">
    <property type="entry name" value="HIS_KIN"/>
    <property type="match status" value="1"/>
</dbReference>
<comment type="catalytic activity">
    <reaction evidence="1">
        <text>ATP + protein L-histidine = ADP + protein N-phospho-L-histidine.</text>
        <dbReference type="EC" id="2.7.13.3"/>
    </reaction>
</comment>
<feature type="domain" description="Histidine kinase" evidence="12">
    <location>
        <begin position="240"/>
        <end position="451"/>
    </location>
</feature>
<keyword evidence="15" id="KW-1185">Reference proteome</keyword>
<evidence type="ECO:0000256" key="9">
    <source>
        <dbReference type="ARBA" id="ARBA00023012"/>
    </source>
</evidence>
<dbReference type="SMART" id="SM00387">
    <property type="entry name" value="HATPase_c"/>
    <property type="match status" value="1"/>
</dbReference>
<name>A0ABX0GZW7_9ACTN</name>
<protein>
    <recommendedName>
        <fullName evidence="3">histidine kinase</fullName>
        <ecNumber evidence="3">2.7.13.3</ecNumber>
    </recommendedName>
</protein>
<evidence type="ECO:0000256" key="3">
    <source>
        <dbReference type="ARBA" id="ARBA00012438"/>
    </source>
</evidence>
<dbReference type="EMBL" id="JAANNP010000043">
    <property type="protein sequence ID" value="NHC15651.1"/>
    <property type="molecule type" value="Genomic_DNA"/>
</dbReference>
<sequence>MLGSLRVRVGAAVAGGAVLVCAVFAVATYLIARQVLTAQRQEAVLRQAYLDARFLRSELGTAGTSPADALDSLDPQGATAVLLQQDGRWYSSSFTLDADAVPASLRPPAPLPSTAYLPTRVAGELSLVVAVPVPAVGATVYEVAPLEELQGTLRVLATLLTAGTLAAGVLGALLGHWLGRRALRPLEPMTATAAAITAGDLGRRFPATADPALTGIVGASNAMVETLQRRIERDARFAADVSHELRSPLTTLAASIELLQARNDGPAERRRQALDLATTELGRFRRLLEGLLELARADADPRDAVADGRVVDLGDLVRHVLRESGRPAGLLDAPAGPLPVRGDKLRLARMTANLLDNADRHGGGTTAVSLRRADGAVALTVDDEGPGVAPADRERVFERFATAGGHRASSGGTGLGLALVAETVAAHHGTVACAEAPGGGARFVVTLPLAAP</sequence>
<keyword evidence="10 11" id="KW-0472">Membrane</keyword>
<evidence type="ECO:0000256" key="2">
    <source>
        <dbReference type="ARBA" id="ARBA00004236"/>
    </source>
</evidence>
<gene>
    <name evidence="14" type="ORF">G9H71_17865</name>
</gene>
<comment type="subcellular location">
    <subcellularLocation>
        <location evidence="2">Cell membrane</location>
    </subcellularLocation>
</comment>
<keyword evidence="9" id="KW-0902">Two-component regulatory system</keyword>
<comment type="caution">
    <text evidence="14">The sequence shown here is derived from an EMBL/GenBank/DDBJ whole genome shotgun (WGS) entry which is preliminary data.</text>
</comment>
<feature type="transmembrane region" description="Helical" evidence="11">
    <location>
        <begin position="156"/>
        <end position="179"/>
    </location>
</feature>
<evidence type="ECO:0000259" key="12">
    <source>
        <dbReference type="PROSITE" id="PS50109"/>
    </source>
</evidence>
<keyword evidence="6 11" id="KW-0812">Transmembrane</keyword>
<evidence type="ECO:0000256" key="10">
    <source>
        <dbReference type="ARBA" id="ARBA00023136"/>
    </source>
</evidence>
<dbReference type="PANTHER" id="PTHR45436:SF5">
    <property type="entry name" value="SENSOR HISTIDINE KINASE TRCS"/>
    <property type="match status" value="1"/>
</dbReference>
<evidence type="ECO:0000313" key="15">
    <source>
        <dbReference type="Proteomes" id="UP000800981"/>
    </source>
</evidence>
<dbReference type="PRINTS" id="PR00344">
    <property type="entry name" value="BCTRLSENSOR"/>
</dbReference>
<reference evidence="14 15" key="1">
    <citation type="submission" date="2020-03" db="EMBL/GenBank/DDBJ databases">
        <title>Two novel Motilibacter sp.</title>
        <authorList>
            <person name="Liu S."/>
        </authorList>
    </citation>
    <scope>NUCLEOTIDE SEQUENCE [LARGE SCALE GENOMIC DNA]</scope>
    <source>
        <strain evidence="14 15">E257</strain>
    </source>
</reference>
<dbReference type="InterPro" id="IPR036097">
    <property type="entry name" value="HisK_dim/P_sf"/>
</dbReference>
<dbReference type="PROSITE" id="PS50885">
    <property type="entry name" value="HAMP"/>
    <property type="match status" value="1"/>
</dbReference>
<dbReference type="Pfam" id="PF00512">
    <property type="entry name" value="HisKA"/>
    <property type="match status" value="1"/>
</dbReference>
<accession>A0ABX0GZW7</accession>
<keyword evidence="7 14" id="KW-0418">Kinase</keyword>
<evidence type="ECO:0000259" key="13">
    <source>
        <dbReference type="PROSITE" id="PS50885"/>
    </source>
</evidence>
<evidence type="ECO:0000256" key="11">
    <source>
        <dbReference type="SAM" id="Phobius"/>
    </source>
</evidence>
<dbReference type="Gene3D" id="1.10.287.130">
    <property type="match status" value="1"/>
</dbReference>
<dbReference type="InterPro" id="IPR036890">
    <property type="entry name" value="HATPase_C_sf"/>
</dbReference>
<keyword evidence="8 11" id="KW-1133">Transmembrane helix</keyword>
<dbReference type="CDD" id="cd00075">
    <property type="entry name" value="HATPase"/>
    <property type="match status" value="1"/>
</dbReference>
<evidence type="ECO:0000256" key="4">
    <source>
        <dbReference type="ARBA" id="ARBA00022553"/>
    </source>
</evidence>
<dbReference type="InterPro" id="IPR050428">
    <property type="entry name" value="TCS_sensor_his_kinase"/>
</dbReference>
<dbReference type="InterPro" id="IPR005467">
    <property type="entry name" value="His_kinase_dom"/>
</dbReference>
<dbReference type="EC" id="2.7.13.3" evidence="3"/>
<dbReference type="Pfam" id="PF02518">
    <property type="entry name" value="HATPase_c"/>
    <property type="match status" value="1"/>
</dbReference>
<dbReference type="Gene3D" id="6.10.340.10">
    <property type="match status" value="1"/>
</dbReference>